<sequence length="174" mass="20630">MRKRKSAPQDKNQDALLGEIQRLRKQIHQLQLERDILTKANELIKKDLGVSFLKLKNREKTLIVDALKKKYPVAELLSVLQLARSCYFYQKRLYDKYAVIRVIMADIFEENYRCYGYRRLHAMLRGNNRVISEKVVRRLMAEEQLVVKPHQATTIQLLLWRNRPGTGKFTRLGF</sequence>
<evidence type="ECO:0000256" key="1">
    <source>
        <dbReference type="SAM" id="Coils"/>
    </source>
</evidence>
<dbReference type="AlphaFoldDB" id="A0A485AVH0"/>
<gene>
    <name evidence="3" type="ORF">NCTC12993_03308</name>
</gene>
<dbReference type="InterPro" id="IPR025948">
    <property type="entry name" value="HTH-like_dom"/>
</dbReference>
<proteinExistence type="predicted"/>
<name>A0A485AVH0_KLUCR</name>
<accession>A0A485AVH0</accession>
<evidence type="ECO:0000313" key="3">
    <source>
        <dbReference type="EMBL" id="VFS64622.1"/>
    </source>
</evidence>
<keyword evidence="4" id="KW-1185">Reference proteome</keyword>
<protein>
    <recommendedName>
        <fullName evidence="2">HTH-like domain-containing protein</fullName>
    </recommendedName>
</protein>
<evidence type="ECO:0000313" key="4">
    <source>
        <dbReference type="Proteomes" id="UP000401081"/>
    </source>
</evidence>
<dbReference type="Proteomes" id="UP000401081">
    <property type="component" value="Unassembled WGS sequence"/>
</dbReference>
<dbReference type="EMBL" id="CAADJD010000018">
    <property type="protein sequence ID" value="VFS64622.1"/>
    <property type="molecule type" value="Genomic_DNA"/>
</dbReference>
<evidence type="ECO:0000259" key="2">
    <source>
        <dbReference type="Pfam" id="PF13276"/>
    </source>
</evidence>
<keyword evidence="1" id="KW-0175">Coiled coil</keyword>
<reference evidence="3 4" key="1">
    <citation type="submission" date="2019-03" db="EMBL/GenBank/DDBJ databases">
        <authorList>
            <consortium name="Pathogen Informatics"/>
        </authorList>
    </citation>
    <scope>NUCLEOTIDE SEQUENCE [LARGE SCALE GENOMIC DNA]</scope>
    <source>
        <strain evidence="3 4">NCTC12993</strain>
    </source>
</reference>
<feature type="domain" description="HTH-like" evidence="2">
    <location>
        <begin position="104"/>
        <end position="151"/>
    </location>
</feature>
<feature type="coiled-coil region" evidence="1">
    <location>
        <begin position="13"/>
        <end position="40"/>
    </location>
</feature>
<dbReference type="Pfam" id="PF13276">
    <property type="entry name" value="HTH_21"/>
    <property type="match status" value="1"/>
</dbReference>
<organism evidence="3 4">
    <name type="scientific">Kluyvera cryocrescens</name>
    <name type="common">Kluyvera citrophila</name>
    <dbReference type="NCBI Taxonomy" id="580"/>
    <lineage>
        <taxon>Bacteria</taxon>
        <taxon>Pseudomonadati</taxon>
        <taxon>Pseudomonadota</taxon>
        <taxon>Gammaproteobacteria</taxon>
        <taxon>Enterobacterales</taxon>
        <taxon>Enterobacteriaceae</taxon>
        <taxon>Kluyvera</taxon>
    </lineage>
</organism>